<dbReference type="EMBL" id="CAJNJQ010000795">
    <property type="protein sequence ID" value="CAE7100496.1"/>
    <property type="molecule type" value="Genomic_DNA"/>
</dbReference>
<evidence type="ECO:0000256" key="1">
    <source>
        <dbReference type="SAM" id="MobiDB-lite"/>
    </source>
</evidence>
<feature type="region of interest" description="Disordered" evidence="1">
    <location>
        <begin position="291"/>
        <end position="328"/>
    </location>
</feature>
<protein>
    <recommendedName>
        <fullName evidence="5">Transmembrane protein</fullName>
    </recommendedName>
</protein>
<organism evidence="3 4">
    <name type="scientific">Rhizoctonia solani</name>
    <dbReference type="NCBI Taxonomy" id="456999"/>
    <lineage>
        <taxon>Eukaryota</taxon>
        <taxon>Fungi</taxon>
        <taxon>Dikarya</taxon>
        <taxon>Basidiomycota</taxon>
        <taxon>Agaricomycotina</taxon>
        <taxon>Agaricomycetes</taxon>
        <taxon>Cantharellales</taxon>
        <taxon>Ceratobasidiaceae</taxon>
        <taxon>Rhizoctonia</taxon>
    </lineage>
</organism>
<accession>A0A8H3DXV4</accession>
<name>A0A8H3DXV4_9AGAM</name>
<evidence type="ECO:0008006" key="5">
    <source>
        <dbReference type="Google" id="ProtNLM"/>
    </source>
</evidence>
<proteinExistence type="predicted"/>
<dbReference type="PANTHER" id="PTHR38848:SF3">
    <property type="entry name" value="G-PROTEIN COUPLED RECEPTORS FAMILY 3 PROFILE DOMAIN-CONTAINING PROTEIN"/>
    <property type="match status" value="1"/>
</dbReference>
<sequence>GVLLFGAPPTHGIDTCDLATLACVLMYGGSKGLIYLCLIERAHAVWGNGRRRLKSPVYVICMALLLPLLGITAVMLAQGIRFLHNGYCIIGMSRLSSILIMSYDTFNNSLLTILFIAPLVRSSIRSARLRTIAIRAAIASFVGLLIEIINGFILFATGGKEMIWVCLGACAADIVANAVLLYWAMDGPSSANRSHSVHFSTIRQTALPSSEVSESTRNTSEAGVGQNNPVILTALRDHASRTPRQDDVFSEDMTFMSSECVLTLENPKSVFRGSSKALCIDRQLRRAETHPCSTCGVDQSGKIPTGGSLEDDPNNTSIRPSRVRRWSA</sequence>
<feature type="transmembrane region" description="Helical" evidence="2">
    <location>
        <begin position="100"/>
        <end position="120"/>
    </location>
</feature>
<dbReference type="AlphaFoldDB" id="A0A8H3DXV4"/>
<evidence type="ECO:0000256" key="2">
    <source>
        <dbReference type="SAM" id="Phobius"/>
    </source>
</evidence>
<evidence type="ECO:0000313" key="3">
    <source>
        <dbReference type="EMBL" id="CAE7100496.1"/>
    </source>
</evidence>
<feature type="transmembrane region" description="Helical" evidence="2">
    <location>
        <begin position="132"/>
        <end position="156"/>
    </location>
</feature>
<dbReference type="PANTHER" id="PTHR38848">
    <property type="entry name" value="G-PROTEIN COUPLED RECEPTORS FAMILY 3 PROFILE DOMAIN-CONTAINING PROTEIN"/>
    <property type="match status" value="1"/>
</dbReference>
<dbReference type="Proteomes" id="UP000663827">
    <property type="component" value="Unassembled WGS sequence"/>
</dbReference>
<feature type="non-terminal residue" evidence="3">
    <location>
        <position position="1"/>
    </location>
</feature>
<feature type="transmembrane region" description="Helical" evidence="2">
    <location>
        <begin position="162"/>
        <end position="184"/>
    </location>
</feature>
<feature type="transmembrane region" description="Helical" evidence="2">
    <location>
        <begin position="58"/>
        <end position="80"/>
    </location>
</feature>
<keyword evidence="2" id="KW-1133">Transmembrane helix</keyword>
<comment type="caution">
    <text evidence="3">The sequence shown here is derived from an EMBL/GenBank/DDBJ whole genome shotgun (WGS) entry which is preliminary data.</text>
</comment>
<reference evidence="3" key="1">
    <citation type="submission" date="2021-01" db="EMBL/GenBank/DDBJ databases">
        <authorList>
            <person name="Kaushik A."/>
        </authorList>
    </citation>
    <scope>NUCLEOTIDE SEQUENCE</scope>
    <source>
        <strain evidence="3">AG5</strain>
    </source>
</reference>
<keyword evidence="2" id="KW-0812">Transmembrane</keyword>
<gene>
    <name evidence="3" type="ORF">RDB_LOCUS40076</name>
</gene>
<keyword evidence="2" id="KW-0472">Membrane</keyword>
<feature type="transmembrane region" description="Helical" evidence="2">
    <location>
        <begin position="18"/>
        <end position="38"/>
    </location>
</feature>
<evidence type="ECO:0000313" key="4">
    <source>
        <dbReference type="Proteomes" id="UP000663827"/>
    </source>
</evidence>